<dbReference type="SUPFAM" id="SSF53223">
    <property type="entry name" value="Aminoacid dehydrogenase-like, N-terminal domain"/>
    <property type="match status" value="1"/>
</dbReference>
<proteinExistence type="inferred from homology"/>
<gene>
    <name evidence="8" type="ORF">RR42_m2084</name>
</gene>
<sequence>MNASILATPSLFGLRGEAAHEKLLFVTDEKTAMRAIVAVHSTARGPAFGGCRYWQYDSEEAALSDVLRLSRGMSLKNAMADLPFGGGKAVILKDSSQRERAGLFRAFGRAVQSLAGEYISGEDVGTTVEDLLEVRSETTFAAGIPREGGFGGNPSPKTALGVFAAIERGCGLLLGGASLQGLTVAVQGLGSVGWALAEHLHAAGCRLIVADVDAARVAAARERFNARAVSPLKITAQAADVFAPCALGATLNGASIPALKVRMIAGAANNQLATEADGDALHARGIAYLPDYLVNAGGIVSCAREYQGGAESALVDAEVMRIADRVEALIERAAGSGESLARTADQWAREKLLLAH</sequence>
<dbReference type="SUPFAM" id="SSF51735">
    <property type="entry name" value="NAD(P)-binding Rossmann-fold domains"/>
    <property type="match status" value="1"/>
</dbReference>
<dbReference type="PRINTS" id="PR00082">
    <property type="entry name" value="GLFDHDRGNASE"/>
</dbReference>
<dbReference type="OrthoDB" id="9803297at2"/>
<evidence type="ECO:0000256" key="4">
    <source>
        <dbReference type="PIRSR" id="PIRSR000188-1"/>
    </source>
</evidence>
<dbReference type="InterPro" id="IPR046346">
    <property type="entry name" value="Aminoacid_DH-like_N_sf"/>
</dbReference>
<dbReference type="SMART" id="SM00839">
    <property type="entry name" value="ELFV_dehydrog"/>
    <property type="match status" value="1"/>
</dbReference>
<evidence type="ECO:0000256" key="2">
    <source>
        <dbReference type="ARBA" id="ARBA00023002"/>
    </source>
</evidence>
<dbReference type="InterPro" id="IPR006095">
    <property type="entry name" value="Glu/Leu/Phe/Val/Trp_DH"/>
</dbReference>
<dbReference type="Gene3D" id="3.40.50.10860">
    <property type="entry name" value="Leucine Dehydrogenase, chain A, domain 1"/>
    <property type="match status" value="1"/>
</dbReference>
<evidence type="ECO:0000256" key="1">
    <source>
        <dbReference type="ARBA" id="ARBA00006382"/>
    </source>
</evidence>
<dbReference type="Pfam" id="PF00208">
    <property type="entry name" value="ELFV_dehydrog"/>
    <property type="match status" value="1"/>
</dbReference>
<evidence type="ECO:0000256" key="5">
    <source>
        <dbReference type="PIRSR" id="PIRSR000188-2"/>
    </source>
</evidence>
<organism evidence="8 9">
    <name type="scientific">Cupriavidus basilensis</name>
    <dbReference type="NCBI Taxonomy" id="68895"/>
    <lineage>
        <taxon>Bacteria</taxon>
        <taxon>Pseudomonadati</taxon>
        <taxon>Pseudomonadota</taxon>
        <taxon>Betaproteobacteria</taxon>
        <taxon>Burkholderiales</taxon>
        <taxon>Burkholderiaceae</taxon>
        <taxon>Cupriavidus</taxon>
    </lineage>
</organism>
<dbReference type="EMBL" id="CP010536">
    <property type="protein sequence ID" value="AJG19476.1"/>
    <property type="molecule type" value="Genomic_DNA"/>
</dbReference>
<dbReference type="STRING" id="68895.RR42_m2084"/>
<reference evidence="8 9" key="1">
    <citation type="journal article" date="2015" name="Genome Announc.">
        <title>Complete Genome Sequence of Cupriavidus basilensis 4G11, Isolated from the Oak Ridge Field Research Center Site.</title>
        <authorList>
            <person name="Ray J."/>
            <person name="Waters R.J."/>
            <person name="Skerker J.M."/>
            <person name="Kuehl J.V."/>
            <person name="Price M.N."/>
            <person name="Huang J."/>
            <person name="Chakraborty R."/>
            <person name="Arkin A.P."/>
            <person name="Deutschbauer A."/>
        </authorList>
    </citation>
    <scope>NUCLEOTIDE SEQUENCE [LARGE SCALE GENOMIC DNA]</scope>
    <source>
        <strain evidence="8">4G11</strain>
    </source>
</reference>
<dbReference type="Pfam" id="PF02812">
    <property type="entry name" value="ELFV_dehydrog_N"/>
    <property type="match status" value="1"/>
</dbReference>
<keyword evidence="5" id="KW-0547">Nucleotide-binding</keyword>
<feature type="binding site" evidence="5">
    <location>
        <begin position="188"/>
        <end position="193"/>
    </location>
    <ligand>
        <name>NAD(+)</name>
        <dbReference type="ChEBI" id="CHEBI:57540"/>
    </ligand>
</feature>
<evidence type="ECO:0000256" key="6">
    <source>
        <dbReference type="RuleBase" id="RU004417"/>
    </source>
</evidence>
<keyword evidence="3 5" id="KW-0520">NAD</keyword>
<evidence type="ECO:0000256" key="3">
    <source>
        <dbReference type="ARBA" id="ARBA00023027"/>
    </source>
</evidence>
<dbReference type="GO" id="GO:0050049">
    <property type="term" value="F:L-leucine dehydrogenase activity"/>
    <property type="evidence" value="ECO:0007669"/>
    <property type="project" value="UniProtKB-EC"/>
</dbReference>
<dbReference type="KEGG" id="cbw:RR42_m2084"/>
<name>A0A0C4YFG1_9BURK</name>
<evidence type="ECO:0000259" key="7">
    <source>
        <dbReference type="SMART" id="SM00839"/>
    </source>
</evidence>
<dbReference type="InterPro" id="IPR006096">
    <property type="entry name" value="Glu/Leu/Phe/Val/Trp_DH_C"/>
</dbReference>
<dbReference type="InterPro" id="IPR036291">
    <property type="entry name" value="NAD(P)-bd_dom_sf"/>
</dbReference>
<dbReference type="EC" id="1.4.1.9" evidence="8"/>
<accession>A0A0C4YFG1</accession>
<dbReference type="CDD" id="cd01075">
    <property type="entry name" value="NAD_bind_Leu_Phe_Val_DH"/>
    <property type="match status" value="1"/>
</dbReference>
<dbReference type="AlphaFoldDB" id="A0A0C4YFG1"/>
<dbReference type="PANTHER" id="PTHR42722">
    <property type="entry name" value="LEUCINE DEHYDROGENASE"/>
    <property type="match status" value="1"/>
</dbReference>
<keyword evidence="9" id="KW-1185">Reference proteome</keyword>
<evidence type="ECO:0000313" key="8">
    <source>
        <dbReference type="EMBL" id="AJG19476.1"/>
    </source>
</evidence>
<dbReference type="InterPro" id="IPR006097">
    <property type="entry name" value="Glu/Leu/Phe/Val/Trp_DH_dimer"/>
</dbReference>
<keyword evidence="2 6" id="KW-0560">Oxidoreductase</keyword>
<dbReference type="InterPro" id="IPR016211">
    <property type="entry name" value="Glu/Phe/Leu/Val/Trp_DH_bac/arc"/>
</dbReference>
<dbReference type="Gene3D" id="3.40.50.720">
    <property type="entry name" value="NAD(P)-binding Rossmann-like Domain"/>
    <property type="match status" value="1"/>
</dbReference>
<dbReference type="PIRSF" id="PIRSF000188">
    <property type="entry name" value="Phe_leu_dh"/>
    <property type="match status" value="1"/>
</dbReference>
<protein>
    <submittedName>
        <fullName evidence="8">Leucine dehydrogenase</fullName>
        <ecNumber evidence="8">1.4.1.9</ecNumber>
    </submittedName>
</protein>
<comment type="similarity">
    <text evidence="1 6">Belongs to the Glu/Leu/Phe/Val dehydrogenases family.</text>
</comment>
<evidence type="ECO:0000313" key="9">
    <source>
        <dbReference type="Proteomes" id="UP000031843"/>
    </source>
</evidence>
<feature type="domain" description="Glutamate/phenylalanine/leucine/valine/L-tryptophan dehydrogenase C-terminal" evidence="7">
    <location>
        <begin position="152"/>
        <end position="355"/>
    </location>
</feature>
<feature type="active site" description="Proton donor/acceptor" evidence="4">
    <location>
        <position position="88"/>
    </location>
</feature>
<dbReference type="Proteomes" id="UP000031843">
    <property type="component" value="Chromosome main"/>
</dbReference>
<dbReference type="RefSeq" id="WP_043346313.1">
    <property type="nucleotide sequence ID" value="NZ_CP010536.1"/>
</dbReference>
<dbReference type="GO" id="GO:0000166">
    <property type="term" value="F:nucleotide binding"/>
    <property type="evidence" value="ECO:0007669"/>
    <property type="project" value="UniProtKB-KW"/>
</dbReference>
<dbReference type="GO" id="GO:0006520">
    <property type="term" value="P:amino acid metabolic process"/>
    <property type="evidence" value="ECO:0007669"/>
    <property type="project" value="InterPro"/>
</dbReference>
<dbReference type="PANTHER" id="PTHR42722:SF1">
    <property type="entry name" value="VALINE DEHYDROGENASE"/>
    <property type="match status" value="1"/>
</dbReference>